<feature type="transmembrane region" description="Helical" evidence="1">
    <location>
        <begin position="6"/>
        <end position="25"/>
    </location>
</feature>
<evidence type="ECO:0000256" key="1">
    <source>
        <dbReference type="SAM" id="Phobius"/>
    </source>
</evidence>
<keyword evidence="1" id="KW-0472">Membrane</keyword>
<accession>A0A510J9E3</accession>
<organism evidence="2 3">
    <name type="scientific">Pseudoleptotrichia goodfellowii</name>
    <dbReference type="NCBI Taxonomy" id="157692"/>
    <lineage>
        <taxon>Bacteria</taxon>
        <taxon>Fusobacteriati</taxon>
        <taxon>Fusobacteriota</taxon>
        <taxon>Fusobacteriia</taxon>
        <taxon>Fusobacteriales</taxon>
        <taxon>Leptotrichiaceae</taxon>
        <taxon>Pseudoleptotrichia</taxon>
    </lineage>
</organism>
<reference evidence="2 3" key="1">
    <citation type="submission" date="2019-07" db="EMBL/GenBank/DDBJ databases">
        <title>Complete Genome Sequence of Leptotrichia goodfellowii Strain JCM 16774.</title>
        <authorList>
            <person name="Watanabe S."/>
            <person name="Cui L."/>
        </authorList>
    </citation>
    <scope>NUCLEOTIDE SEQUENCE [LARGE SCALE GENOMIC DNA]</scope>
    <source>
        <strain evidence="2 3">JCM16774</strain>
    </source>
</reference>
<protein>
    <submittedName>
        <fullName evidence="2">Uncharacterized protein</fullName>
    </submittedName>
</protein>
<dbReference type="AlphaFoldDB" id="A0A510J9E3"/>
<proteinExistence type="predicted"/>
<dbReference type="EMBL" id="AP019822">
    <property type="protein sequence ID" value="BBM35817.1"/>
    <property type="molecule type" value="Genomic_DNA"/>
</dbReference>
<dbReference type="Proteomes" id="UP000321606">
    <property type="component" value="Chromosome"/>
</dbReference>
<evidence type="ECO:0000313" key="3">
    <source>
        <dbReference type="Proteomes" id="UP000321606"/>
    </source>
</evidence>
<keyword evidence="1" id="KW-1133">Transmembrane helix</keyword>
<feature type="transmembrane region" description="Helical" evidence="1">
    <location>
        <begin position="198"/>
        <end position="215"/>
    </location>
</feature>
<keyword evidence="1" id="KW-0812">Transmembrane</keyword>
<evidence type="ECO:0000313" key="2">
    <source>
        <dbReference type="EMBL" id="BBM35817.1"/>
    </source>
</evidence>
<sequence length="222" mass="26147">MKRFFLLFSKIALFFSICFLTVNYIDEASRNYALNLSKKFYVREKVSYTEVGIILCREDYFYNEMYLTNEYGQVDKLKKIGDLWVGHILSYEESDKKIFTYQHDNAGIYFDMFKDRLKKYKGYFIIGEGVEQFGMSLEEVVEYLKVREIEFKDTPTYYVKKFGYKKDLASEALNKKLAALYGEENIEKTFIQKKKIRMLLGVIGLGLGILGVAVFRGNRDEE</sequence>
<dbReference type="RefSeq" id="WP_026737292.1">
    <property type="nucleotide sequence ID" value="NZ_AP019822.1"/>
</dbReference>
<dbReference type="STRING" id="714315.GCA_000516535_00745"/>
<gene>
    <name evidence="2" type="ORF">JCM16774_0747</name>
</gene>
<dbReference type="KEGG" id="lgo:JCM16774_0747"/>
<name>A0A510J9E3_9FUSO</name>